<gene>
    <name evidence="1" type="ORF">Q604_UNBC12360G0001</name>
</gene>
<name>W1XUN8_9ZZZZ</name>
<organism evidence="1">
    <name type="scientific">human gut metagenome</name>
    <dbReference type="NCBI Taxonomy" id="408170"/>
    <lineage>
        <taxon>unclassified sequences</taxon>
        <taxon>metagenomes</taxon>
        <taxon>organismal metagenomes</taxon>
    </lineage>
</organism>
<evidence type="ECO:0000313" key="1">
    <source>
        <dbReference type="EMBL" id="ETJ33190.1"/>
    </source>
</evidence>
<comment type="caution">
    <text evidence="1">The sequence shown here is derived from an EMBL/GenBank/DDBJ whole genome shotgun (WGS) entry which is preliminary data.</text>
</comment>
<dbReference type="AlphaFoldDB" id="W1XUN8"/>
<dbReference type="EMBL" id="AZMM01012360">
    <property type="protein sequence ID" value="ETJ33190.1"/>
    <property type="molecule type" value="Genomic_DNA"/>
</dbReference>
<accession>W1XUN8</accession>
<feature type="non-terminal residue" evidence="1">
    <location>
        <position position="83"/>
    </location>
</feature>
<protein>
    <submittedName>
        <fullName evidence="1">Uncharacterized protein</fullName>
    </submittedName>
</protein>
<sequence>DKSFGYVSEIIENSRTMLKSTVNKDTKTVEQILHDIHNSEIPILQYNDENSLSCVITLAYLSARDTYRVEREEKTGKGYADFT</sequence>
<feature type="non-terminal residue" evidence="1">
    <location>
        <position position="1"/>
    </location>
</feature>
<reference evidence="1" key="1">
    <citation type="submission" date="2013-12" db="EMBL/GenBank/DDBJ databases">
        <title>A Varibaculum cambriense genome reconstructed from a premature infant gut community with otherwise low bacterial novelty that shifts toward anaerobic metabolism during the third week of life.</title>
        <authorList>
            <person name="Brown C.T."/>
            <person name="Sharon I."/>
            <person name="Thomas B.C."/>
            <person name="Castelle C.J."/>
            <person name="Morowitz M.J."/>
            <person name="Banfield J.F."/>
        </authorList>
    </citation>
    <scope>NUCLEOTIDE SEQUENCE</scope>
</reference>
<proteinExistence type="predicted"/>